<keyword evidence="2" id="KW-1185">Reference proteome</keyword>
<name>A0AAW0TAZ5_SCYPA</name>
<proteinExistence type="predicted"/>
<comment type="caution">
    <text evidence="1">The sequence shown here is derived from an EMBL/GenBank/DDBJ whole genome shotgun (WGS) entry which is preliminary data.</text>
</comment>
<evidence type="ECO:0000313" key="2">
    <source>
        <dbReference type="Proteomes" id="UP001487740"/>
    </source>
</evidence>
<dbReference type="AlphaFoldDB" id="A0AAW0TAZ5"/>
<organism evidence="1 2">
    <name type="scientific">Scylla paramamosain</name>
    <name type="common">Mud crab</name>
    <dbReference type="NCBI Taxonomy" id="85552"/>
    <lineage>
        <taxon>Eukaryota</taxon>
        <taxon>Metazoa</taxon>
        <taxon>Ecdysozoa</taxon>
        <taxon>Arthropoda</taxon>
        <taxon>Crustacea</taxon>
        <taxon>Multicrustacea</taxon>
        <taxon>Malacostraca</taxon>
        <taxon>Eumalacostraca</taxon>
        <taxon>Eucarida</taxon>
        <taxon>Decapoda</taxon>
        <taxon>Pleocyemata</taxon>
        <taxon>Brachyura</taxon>
        <taxon>Eubrachyura</taxon>
        <taxon>Portunoidea</taxon>
        <taxon>Portunidae</taxon>
        <taxon>Portuninae</taxon>
        <taxon>Scylla</taxon>
    </lineage>
</organism>
<accession>A0AAW0TAZ5</accession>
<sequence length="101" mass="11821">MFQRYDESSLQRQVTLSLLWRVFSRGGRYAVHPEAAYARQHTKREKFPQQKGEQDSCLKAAMDRWHVIGGKDQPMGETDLIDTGMRKERQPHQELVHLPSN</sequence>
<evidence type="ECO:0000313" key="1">
    <source>
        <dbReference type="EMBL" id="KAK8384522.1"/>
    </source>
</evidence>
<protein>
    <submittedName>
        <fullName evidence="1">Uncharacterized protein</fullName>
    </submittedName>
</protein>
<dbReference type="Proteomes" id="UP001487740">
    <property type="component" value="Unassembled WGS sequence"/>
</dbReference>
<reference evidence="1 2" key="1">
    <citation type="submission" date="2023-03" db="EMBL/GenBank/DDBJ databases">
        <title>High-quality genome of Scylla paramamosain provides insights in environmental adaptation.</title>
        <authorList>
            <person name="Zhang L."/>
        </authorList>
    </citation>
    <scope>NUCLEOTIDE SEQUENCE [LARGE SCALE GENOMIC DNA]</scope>
    <source>
        <strain evidence="1">LZ_2023a</strain>
        <tissue evidence="1">Muscle</tissue>
    </source>
</reference>
<dbReference type="EMBL" id="JARAKH010000034">
    <property type="protein sequence ID" value="KAK8384522.1"/>
    <property type="molecule type" value="Genomic_DNA"/>
</dbReference>
<gene>
    <name evidence="1" type="ORF">O3P69_014237</name>
</gene>